<dbReference type="InterPro" id="IPR050738">
    <property type="entry name" value="Sulfatase"/>
</dbReference>
<evidence type="ECO:0000256" key="1">
    <source>
        <dbReference type="ARBA" id="ARBA00008779"/>
    </source>
</evidence>
<evidence type="ECO:0000256" key="5">
    <source>
        <dbReference type="SAM" id="MobiDB-lite"/>
    </source>
</evidence>
<dbReference type="PROSITE" id="PS51257">
    <property type="entry name" value="PROKAR_LIPOPROTEIN"/>
    <property type="match status" value="1"/>
</dbReference>
<accession>A0ABU5MUC6</accession>
<protein>
    <submittedName>
        <fullName evidence="8">Sulfatase-like hydrolase/transferase</fullName>
    </submittedName>
</protein>
<evidence type="ECO:0000256" key="2">
    <source>
        <dbReference type="ARBA" id="ARBA00022723"/>
    </source>
</evidence>
<keyword evidence="9" id="KW-1185">Reference proteome</keyword>
<keyword evidence="2" id="KW-0479">Metal-binding</keyword>
<dbReference type="InterPro" id="IPR000917">
    <property type="entry name" value="Sulfatase_N"/>
</dbReference>
<dbReference type="Pfam" id="PF00884">
    <property type="entry name" value="Sulfatase"/>
    <property type="match status" value="1"/>
</dbReference>
<dbReference type="Proteomes" id="UP001290861">
    <property type="component" value="Unassembled WGS sequence"/>
</dbReference>
<evidence type="ECO:0000313" key="8">
    <source>
        <dbReference type="EMBL" id="MDZ8117829.1"/>
    </source>
</evidence>
<comment type="caution">
    <text evidence="8">The sequence shown here is derived from an EMBL/GenBank/DDBJ whole genome shotgun (WGS) entry which is preliminary data.</text>
</comment>
<comment type="similarity">
    <text evidence="1">Belongs to the sulfatase family.</text>
</comment>
<dbReference type="EMBL" id="JARVCO010000006">
    <property type="protein sequence ID" value="MDZ8117829.1"/>
    <property type="molecule type" value="Genomic_DNA"/>
</dbReference>
<name>A0ABU5MUC6_9BACT</name>
<sequence>MKIMLSFLGLVSASCLAGTKPNVVIIMADDLGAESIGCYGTTGFLTPNIDRLAEQGAILNNAYGTPSCSPSRSMILTGLYTNRSGILERLGKGTPNRLPAHIPTFGDLFKDHGYKTAISGKWHLGGFDLYPNQPVEHGFDDYFLFSDYYEGVEYERYRDPVIYADGRSKTYEGLYGPDLFCDRICTFMEENKEHPFLAYYPMVLTHKPFHKPPRLGGEIKHNLPDDCGNDNDSFGLMVSYADLMVGRILDKLDELGIADHTIVIFTADNGTPAAITSHMGDLEVQGGKLHLKESGWRIPYIIRWPGRVPPGLRESFFTHADLFPTLAGLTGLSMTYTVDGMDLSHNLFGTPGKDRDFVYLGWEGGLYMVRDQRFEIHENGTFYRVPVSSSAARYSEHKVDPAAFPEAYERLNGAMREYMKVTQIDDSYTIIPFKGHKKFRVNTASKAGKISTKRGASENHPKQAP</sequence>
<evidence type="ECO:0000256" key="3">
    <source>
        <dbReference type="ARBA" id="ARBA00022801"/>
    </source>
</evidence>
<dbReference type="PANTHER" id="PTHR42693">
    <property type="entry name" value="ARYLSULFATASE FAMILY MEMBER"/>
    <property type="match status" value="1"/>
</dbReference>
<reference evidence="8 9" key="1">
    <citation type="journal article" date="2024" name="Appl. Environ. Microbiol.">
        <title>Pontiella agarivorans sp. nov., a novel marine anaerobic bacterium capable of degrading macroalgal polysaccharides and fixing nitrogen.</title>
        <authorList>
            <person name="Liu N."/>
            <person name="Kivenson V."/>
            <person name="Peng X."/>
            <person name="Cui Z."/>
            <person name="Lankiewicz T.S."/>
            <person name="Gosselin K.M."/>
            <person name="English C.J."/>
            <person name="Blair E.M."/>
            <person name="O'Malley M.A."/>
            <person name="Valentine D.L."/>
        </authorList>
    </citation>
    <scope>NUCLEOTIDE SEQUENCE [LARGE SCALE GENOMIC DNA]</scope>
    <source>
        <strain evidence="8 9">NLcol2</strain>
    </source>
</reference>
<dbReference type="InterPro" id="IPR024607">
    <property type="entry name" value="Sulfatase_CS"/>
</dbReference>
<feature type="region of interest" description="Disordered" evidence="5">
    <location>
        <begin position="444"/>
        <end position="465"/>
    </location>
</feature>
<evidence type="ECO:0000256" key="6">
    <source>
        <dbReference type="SAM" id="SignalP"/>
    </source>
</evidence>
<dbReference type="InterPro" id="IPR017850">
    <property type="entry name" value="Alkaline_phosphatase_core_sf"/>
</dbReference>
<keyword evidence="6" id="KW-0732">Signal</keyword>
<dbReference type="SUPFAM" id="SSF53649">
    <property type="entry name" value="Alkaline phosphatase-like"/>
    <property type="match status" value="1"/>
</dbReference>
<proteinExistence type="inferred from homology"/>
<dbReference type="RefSeq" id="WP_322607632.1">
    <property type="nucleotide sequence ID" value="NZ_JARVCO010000006.1"/>
</dbReference>
<dbReference type="PROSITE" id="PS00523">
    <property type="entry name" value="SULFATASE_1"/>
    <property type="match status" value="1"/>
</dbReference>
<feature type="chain" id="PRO_5045451434" evidence="6">
    <location>
        <begin position="18"/>
        <end position="465"/>
    </location>
</feature>
<feature type="domain" description="Sulfatase N-terminal" evidence="7">
    <location>
        <begin position="21"/>
        <end position="331"/>
    </location>
</feature>
<keyword evidence="4" id="KW-0106">Calcium</keyword>
<keyword evidence="3" id="KW-0378">Hydrolase</keyword>
<evidence type="ECO:0000259" key="7">
    <source>
        <dbReference type="Pfam" id="PF00884"/>
    </source>
</evidence>
<dbReference type="PROSITE" id="PS00149">
    <property type="entry name" value="SULFATASE_2"/>
    <property type="match status" value="1"/>
</dbReference>
<dbReference type="Gene3D" id="3.40.720.10">
    <property type="entry name" value="Alkaline Phosphatase, subunit A"/>
    <property type="match status" value="1"/>
</dbReference>
<feature type="signal peptide" evidence="6">
    <location>
        <begin position="1"/>
        <end position="17"/>
    </location>
</feature>
<feature type="compositionally biased region" description="Basic and acidic residues" evidence="5">
    <location>
        <begin position="455"/>
        <end position="465"/>
    </location>
</feature>
<gene>
    <name evidence="8" type="ORF">P9H32_04255</name>
</gene>
<organism evidence="8 9">
    <name type="scientific">Pontiella agarivorans</name>
    <dbReference type="NCBI Taxonomy" id="3038953"/>
    <lineage>
        <taxon>Bacteria</taxon>
        <taxon>Pseudomonadati</taxon>
        <taxon>Kiritimatiellota</taxon>
        <taxon>Kiritimatiellia</taxon>
        <taxon>Kiritimatiellales</taxon>
        <taxon>Pontiellaceae</taxon>
        <taxon>Pontiella</taxon>
    </lineage>
</organism>
<dbReference type="PANTHER" id="PTHR42693:SF53">
    <property type="entry name" value="ENDO-4-O-SULFATASE"/>
    <property type="match status" value="1"/>
</dbReference>
<evidence type="ECO:0000256" key="4">
    <source>
        <dbReference type="ARBA" id="ARBA00022837"/>
    </source>
</evidence>
<evidence type="ECO:0000313" key="9">
    <source>
        <dbReference type="Proteomes" id="UP001290861"/>
    </source>
</evidence>